<gene>
    <name evidence="2" type="ORF">WISP_61724</name>
</gene>
<dbReference type="PANTHER" id="PTHR33332">
    <property type="entry name" value="REVERSE TRANSCRIPTASE DOMAIN-CONTAINING PROTEIN"/>
    <property type="match status" value="1"/>
</dbReference>
<feature type="region of interest" description="Disordered" evidence="1">
    <location>
        <begin position="16"/>
        <end position="42"/>
    </location>
</feature>
<evidence type="ECO:0000313" key="3">
    <source>
        <dbReference type="Proteomes" id="UP001145742"/>
    </source>
</evidence>
<comment type="caution">
    <text evidence="2">The sequence shown here is derived from an EMBL/GenBank/DDBJ whole genome shotgun (WGS) entry which is preliminary data.</text>
</comment>
<reference evidence="2" key="1">
    <citation type="submission" date="2019-10" db="EMBL/GenBank/DDBJ databases">
        <authorList>
            <person name="Soares A.E.R."/>
            <person name="Aleixo A."/>
            <person name="Schneider P."/>
            <person name="Miyaki C.Y."/>
            <person name="Schneider M.P."/>
            <person name="Mello C."/>
            <person name="Vasconcelos A.T.R."/>
        </authorList>
    </citation>
    <scope>NUCLEOTIDE SEQUENCE</scope>
    <source>
        <tissue evidence="2">Muscle</tissue>
    </source>
</reference>
<evidence type="ECO:0000256" key="1">
    <source>
        <dbReference type="SAM" id="MobiDB-lite"/>
    </source>
</evidence>
<sequence length="179" mass="19708">MPSETSYLNQCYMELNPKDLQKPDTSSKSADDTKPSSVVDTPEGWDAIQRDLGKFEKWAHGNLMQFNKTKCKVLHLGWGNPWYQSRVGDEQIKSSPEGKDLGVLVGERLDMSWQYALASQKANHDLVCIRSVASGLREVFLLLCSGETPSAVLHPALGSPAQEGHGAVEVSPKEGHQDD</sequence>
<proteinExistence type="predicted"/>
<protein>
    <submittedName>
        <fullName evidence="2">Rna-directed dna polymerase from mobile element jockey-like</fullName>
    </submittedName>
</protein>
<keyword evidence="3" id="KW-1185">Reference proteome</keyword>
<dbReference type="Proteomes" id="UP001145742">
    <property type="component" value="Unassembled WGS sequence"/>
</dbReference>
<dbReference type="EMBL" id="WHWB01033707">
    <property type="protein sequence ID" value="KAJ7417990.1"/>
    <property type="molecule type" value="Genomic_DNA"/>
</dbReference>
<evidence type="ECO:0000313" key="2">
    <source>
        <dbReference type="EMBL" id="KAJ7417990.1"/>
    </source>
</evidence>
<accession>A0ABQ9DG96</accession>
<name>A0ABQ9DG96_9PASS</name>
<feature type="region of interest" description="Disordered" evidence="1">
    <location>
        <begin position="155"/>
        <end position="179"/>
    </location>
</feature>
<organism evidence="2 3">
    <name type="scientific">Willisornis vidua</name>
    <name type="common">Xingu scale-backed antbird</name>
    <dbReference type="NCBI Taxonomy" id="1566151"/>
    <lineage>
        <taxon>Eukaryota</taxon>
        <taxon>Metazoa</taxon>
        <taxon>Chordata</taxon>
        <taxon>Craniata</taxon>
        <taxon>Vertebrata</taxon>
        <taxon>Euteleostomi</taxon>
        <taxon>Archelosauria</taxon>
        <taxon>Archosauria</taxon>
        <taxon>Dinosauria</taxon>
        <taxon>Saurischia</taxon>
        <taxon>Theropoda</taxon>
        <taxon>Coelurosauria</taxon>
        <taxon>Aves</taxon>
        <taxon>Neognathae</taxon>
        <taxon>Neoaves</taxon>
        <taxon>Telluraves</taxon>
        <taxon>Australaves</taxon>
        <taxon>Passeriformes</taxon>
        <taxon>Thamnophilidae</taxon>
        <taxon>Willisornis</taxon>
    </lineage>
</organism>